<evidence type="ECO:0000256" key="3">
    <source>
        <dbReference type="ARBA" id="ARBA00022519"/>
    </source>
</evidence>
<dbReference type="Proteomes" id="UP001208689">
    <property type="component" value="Chromosome"/>
</dbReference>
<evidence type="ECO:0000256" key="4">
    <source>
        <dbReference type="ARBA" id="ARBA00022679"/>
    </source>
</evidence>
<feature type="transmembrane region" description="Helical" evidence="7">
    <location>
        <begin position="44"/>
        <end position="68"/>
    </location>
</feature>
<evidence type="ECO:0000256" key="1">
    <source>
        <dbReference type="ARBA" id="ARBA00004533"/>
    </source>
</evidence>
<name>A0ABY6HT43_9ARCH</name>
<evidence type="ECO:0000256" key="5">
    <source>
        <dbReference type="ARBA" id="ARBA00023136"/>
    </source>
</evidence>
<dbReference type="PANTHER" id="PTHR30606">
    <property type="entry name" value="LIPID A BIOSYNTHESIS LAUROYL ACYLTRANSFERASE"/>
    <property type="match status" value="1"/>
</dbReference>
<keyword evidence="7" id="KW-1133">Transmembrane helix</keyword>
<reference evidence="8" key="1">
    <citation type="submission" date="2022-09" db="EMBL/GenBank/DDBJ databases">
        <title>Actin cytoskeleton and complex cell architecture in an #Asgard archaeon.</title>
        <authorList>
            <person name="Ponce Toledo R.I."/>
            <person name="Schleper C."/>
            <person name="Rodrigues Oliveira T."/>
            <person name="Wollweber F."/>
            <person name="Xu J."/>
            <person name="Rittmann S."/>
            <person name="Klingl A."/>
            <person name="Pilhofer M."/>
        </authorList>
    </citation>
    <scope>NUCLEOTIDE SEQUENCE</scope>
    <source>
        <strain evidence="8">B-35</strain>
    </source>
</reference>
<keyword evidence="7" id="KW-0812">Transmembrane</keyword>
<keyword evidence="5 7" id="KW-0472">Membrane</keyword>
<evidence type="ECO:0000256" key="6">
    <source>
        <dbReference type="ARBA" id="ARBA00023315"/>
    </source>
</evidence>
<dbReference type="EMBL" id="CP104013">
    <property type="protein sequence ID" value="UYP46674.1"/>
    <property type="molecule type" value="Genomic_DNA"/>
</dbReference>
<evidence type="ECO:0000313" key="9">
    <source>
        <dbReference type="Proteomes" id="UP001208689"/>
    </source>
</evidence>
<evidence type="ECO:0000256" key="7">
    <source>
        <dbReference type="SAM" id="Phobius"/>
    </source>
</evidence>
<protein>
    <recommendedName>
        <fullName evidence="10">Acyltransferase</fullName>
    </recommendedName>
</protein>
<organism evidence="8 9">
    <name type="scientific">Candidatus Lokiarchaeum ossiferum</name>
    <dbReference type="NCBI Taxonomy" id="2951803"/>
    <lineage>
        <taxon>Archaea</taxon>
        <taxon>Promethearchaeati</taxon>
        <taxon>Promethearchaeota</taxon>
        <taxon>Promethearchaeia</taxon>
        <taxon>Promethearchaeales</taxon>
        <taxon>Promethearchaeaceae</taxon>
        <taxon>Candidatus Lokiarchaeum</taxon>
    </lineage>
</organism>
<keyword evidence="2" id="KW-1003">Cell membrane</keyword>
<dbReference type="InterPro" id="IPR004960">
    <property type="entry name" value="LipA_acyltrans"/>
</dbReference>
<gene>
    <name evidence="8" type="ORF">NEF87_002959</name>
</gene>
<keyword evidence="9" id="KW-1185">Reference proteome</keyword>
<evidence type="ECO:0000256" key="2">
    <source>
        <dbReference type="ARBA" id="ARBA00022475"/>
    </source>
</evidence>
<keyword evidence="6" id="KW-0012">Acyltransferase</keyword>
<evidence type="ECO:0008006" key="10">
    <source>
        <dbReference type="Google" id="ProtNLM"/>
    </source>
</evidence>
<keyword evidence="4" id="KW-0808">Transferase</keyword>
<accession>A0ABY6HT43</accession>
<sequence length="452" mass="52097">MAHVMYFDQKKHPKSAINAGTNWAESVGYVFWFLKRWIRYRMYLLIRWIPLTIQEGIAGVLGQLFLGFSRKNQIKVQQSFNALYKHRLSTKRLKHLYRAHCSYMGKLVIDFMNGLPLRIDQDVSEFITFKHLDRLDSALKQGKGAIIPCLHLGQLVHLLYALAKHPTGYTIATIFFAPNIVTYEFTNRTWATNTYLYASTKYSRVAPYLQAHLAQNHLVILFHDYGTRHQMRVPFCQGVYPYLIHTPQSVVKLHKDTGAPIIPCINTPAGVVGKTSLNFLDNSSLVNISQKYQNKSKKEFHGRMSTELNRLMNPSLRKFSHVWEEITDFATTRIADQLIVPPMINLQELILLVAKKSHQILEKSYEPGRDDASIHELLQEMFLKIRSSLTVPETILVQASETIDLSQMNALSEIQTLCSYVKNLLQKASHFDEDVSINLITQLKEELKKLKY</sequence>
<evidence type="ECO:0000313" key="8">
    <source>
        <dbReference type="EMBL" id="UYP46674.1"/>
    </source>
</evidence>
<proteinExistence type="predicted"/>
<keyword evidence="3" id="KW-0997">Cell inner membrane</keyword>
<comment type="subcellular location">
    <subcellularLocation>
        <location evidence="1">Cell inner membrane</location>
    </subcellularLocation>
</comment>
<dbReference type="PANTHER" id="PTHR30606:SF10">
    <property type="entry name" value="PHOSPHATIDYLINOSITOL MANNOSIDE ACYLTRANSFERASE"/>
    <property type="match status" value="1"/>
</dbReference>